<evidence type="ECO:0000313" key="2">
    <source>
        <dbReference type="Proteomes" id="UP000054097"/>
    </source>
</evidence>
<keyword evidence="2" id="KW-1185">Reference proteome</keyword>
<dbReference type="Proteomes" id="UP000054097">
    <property type="component" value="Unassembled WGS sequence"/>
</dbReference>
<protein>
    <submittedName>
        <fullName evidence="1">Uncharacterized protein</fullName>
    </submittedName>
</protein>
<proteinExistence type="predicted"/>
<dbReference type="HOGENOM" id="CLU_1042677_0_0_1"/>
<reference evidence="1 2" key="1">
    <citation type="submission" date="2014-04" db="EMBL/GenBank/DDBJ databases">
        <authorList>
            <consortium name="DOE Joint Genome Institute"/>
            <person name="Kuo A."/>
            <person name="Zuccaro A."/>
            <person name="Kohler A."/>
            <person name="Nagy L.G."/>
            <person name="Floudas D."/>
            <person name="Copeland A."/>
            <person name="Barry K.W."/>
            <person name="Cichocki N."/>
            <person name="Veneault-Fourrey C."/>
            <person name="LaButti K."/>
            <person name="Lindquist E.A."/>
            <person name="Lipzen A."/>
            <person name="Lundell T."/>
            <person name="Morin E."/>
            <person name="Murat C."/>
            <person name="Sun H."/>
            <person name="Tunlid A."/>
            <person name="Henrissat B."/>
            <person name="Grigoriev I.V."/>
            <person name="Hibbett D.S."/>
            <person name="Martin F."/>
            <person name="Nordberg H.P."/>
            <person name="Cantor M.N."/>
            <person name="Hua S.X."/>
        </authorList>
    </citation>
    <scope>NUCLEOTIDE SEQUENCE [LARGE SCALE GENOMIC DNA]</scope>
    <source>
        <strain evidence="1 2">MAFF 305830</strain>
    </source>
</reference>
<reference evidence="2" key="2">
    <citation type="submission" date="2015-01" db="EMBL/GenBank/DDBJ databases">
        <title>Evolutionary Origins and Diversification of the Mycorrhizal Mutualists.</title>
        <authorList>
            <consortium name="DOE Joint Genome Institute"/>
            <consortium name="Mycorrhizal Genomics Consortium"/>
            <person name="Kohler A."/>
            <person name="Kuo A."/>
            <person name="Nagy L.G."/>
            <person name="Floudas D."/>
            <person name="Copeland A."/>
            <person name="Barry K.W."/>
            <person name="Cichocki N."/>
            <person name="Veneault-Fourrey C."/>
            <person name="LaButti K."/>
            <person name="Lindquist E.A."/>
            <person name="Lipzen A."/>
            <person name="Lundell T."/>
            <person name="Morin E."/>
            <person name="Murat C."/>
            <person name="Riley R."/>
            <person name="Ohm R."/>
            <person name="Sun H."/>
            <person name="Tunlid A."/>
            <person name="Henrissat B."/>
            <person name="Grigoriev I.V."/>
            <person name="Hibbett D.S."/>
            <person name="Martin F."/>
        </authorList>
    </citation>
    <scope>NUCLEOTIDE SEQUENCE [LARGE SCALE GENOMIC DNA]</scope>
    <source>
        <strain evidence="2">MAFF 305830</strain>
    </source>
</reference>
<evidence type="ECO:0000313" key="1">
    <source>
        <dbReference type="EMBL" id="KIM30875.1"/>
    </source>
</evidence>
<accession>A0A0C3B215</accession>
<name>A0A0C3B215_SERVB</name>
<organism evidence="1 2">
    <name type="scientific">Serendipita vermifera MAFF 305830</name>
    <dbReference type="NCBI Taxonomy" id="933852"/>
    <lineage>
        <taxon>Eukaryota</taxon>
        <taxon>Fungi</taxon>
        <taxon>Dikarya</taxon>
        <taxon>Basidiomycota</taxon>
        <taxon>Agaricomycotina</taxon>
        <taxon>Agaricomycetes</taxon>
        <taxon>Sebacinales</taxon>
        <taxon>Serendipitaceae</taxon>
        <taxon>Serendipita</taxon>
    </lineage>
</organism>
<dbReference type="AlphaFoldDB" id="A0A0C3B215"/>
<gene>
    <name evidence="1" type="ORF">M408DRAFT_327818</name>
</gene>
<dbReference type="EMBL" id="KN824283">
    <property type="protein sequence ID" value="KIM30875.1"/>
    <property type="molecule type" value="Genomic_DNA"/>
</dbReference>
<sequence>MPDTNNQEDASALKMEKRPVVDPYLGAAMIRGDFLTSATADIAWTLIASRFARGRMSTVLRSTPMESFLTSSLIGLSVILIRELVVSPLTLKNKTESMPRLQERQDLYAIERRVQTLGDKHARDLTKDLHEANDRQWLDRVWETGVAGLFVSFVAPVVIGVRSHRTTGAFVRNLPVRLGYGATMMMGQLLYNDMSRRAYQVEAHFFHSQPRSARELDGIITQKLASNGTLEELHRGLKLERLQDNMIQVQRELSVVRWALALNGTQK</sequence>